<evidence type="ECO:0000256" key="10">
    <source>
        <dbReference type="NCBIfam" id="TIGR00551"/>
    </source>
</evidence>
<dbReference type="AlphaFoldDB" id="A0A8T4IEG4"/>
<dbReference type="InterPro" id="IPR036188">
    <property type="entry name" value="FAD/NAD-bd_sf"/>
</dbReference>
<dbReference type="FunFam" id="1.20.58.100:FF:000002">
    <property type="entry name" value="L-aspartate oxidase"/>
    <property type="match status" value="1"/>
</dbReference>
<evidence type="ECO:0000256" key="5">
    <source>
        <dbReference type="ARBA" id="ARBA00022630"/>
    </source>
</evidence>
<evidence type="ECO:0000256" key="3">
    <source>
        <dbReference type="ARBA" id="ARBA00008562"/>
    </source>
</evidence>
<evidence type="ECO:0000256" key="9">
    <source>
        <dbReference type="ARBA" id="ARBA00048305"/>
    </source>
</evidence>
<organism evidence="16 17">
    <name type="scientific">Stakelama marina</name>
    <dbReference type="NCBI Taxonomy" id="2826939"/>
    <lineage>
        <taxon>Bacteria</taxon>
        <taxon>Pseudomonadati</taxon>
        <taxon>Pseudomonadota</taxon>
        <taxon>Alphaproteobacteria</taxon>
        <taxon>Sphingomonadales</taxon>
        <taxon>Sphingomonadaceae</taxon>
        <taxon>Stakelama</taxon>
    </lineage>
</organism>
<proteinExistence type="inferred from homology"/>
<evidence type="ECO:0000256" key="13">
    <source>
        <dbReference type="SAM" id="MobiDB-lite"/>
    </source>
</evidence>
<evidence type="ECO:0000256" key="12">
    <source>
        <dbReference type="RuleBase" id="RU362049"/>
    </source>
</evidence>
<dbReference type="Pfam" id="PF00890">
    <property type="entry name" value="FAD_binding_2"/>
    <property type="match status" value="1"/>
</dbReference>
<gene>
    <name evidence="16" type="primary">nadB</name>
    <name evidence="16" type="ORF">J7S20_11015</name>
</gene>
<dbReference type="InterPro" id="IPR015939">
    <property type="entry name" value="Fum_Rdtase/Succ_DH_flav-like_C"/>
</dbReference>
<feature type="active site" description="Proton acceptor" evidence="11">
    <location>
        <position position="322"/>
    </location>
</feature>
<dbReference type="Gene3D" id="3.50.50.60">
    <property type="entry name" value="FAD/NAD(P)-binding domain"/>
    <property type="match status" value="1"/>
</dbReference>
<dbReference type="InterPro" id="IPR003953">
    <property type="entry name" value="FAD-dep_OxRdtase_2_FAD-bd"/>
</dbReference>
<dbReference type="PIRSF" id="PIRSF000171">
    <property type="entry name" value="SDHA_APRA_LASPO"/>
    <property type="match status" value="1"/>
</dbReference>
<dbReference type="Proteomes" id="UP000676996">
    <property type="component" value="Unassembled WGS sequence"/>
</dbReference>
<dbReference type="EC" id="1.4.3.16" evidence="4 10"/>
<evidence type="ECO:0000256" key="7">
    <source>
        <dbReference type="ARBA" id="ARBA00022827"/>
    </source>
</evidence>
<dbReference type="PRINTS" id="PR00411">
    <property type="entry name" value="PNDRDTASEI"/>
</dbReference>
<dbReference type="PRINTS" id="PR00368">
    <property type="entry name" value="FADPNR"/>
</dbReference>
<keyword evidence="7 12" id="KW-0274">FAD</keyword>
<dbReference type="EMBL" id="JAGRQC010000003">
    <property type="protein sequence ID" value="MBR0553037.1"/>
    <property type="molecule type" value="Genomic_DNA"/>
</dbReference>
<dbReference type="InterPro" id="IPR005288">
    <property type="entry name" value="NadB"/>
</dbReference>
<dbReference type="PANTHER" id="PTHR42716:SF2">
    <property type="entry name" value="L-ASPARTATE OXIDASE, CHLOROPLASTIC"/>
    <property type="match status" value="1"/>
</dbReference>
<dbReference type="SUPFAM" id="SSF46977">
    <property type="entry name" value="Succinate dehydrogenase/fumarate reductase flavoprotein C-terminal domain"/>
    <property type="match status" value="1"/>
</dbReference>
<dbReference type="PANTHER" id="PTHR42716">
    <property type="entry name" value="L-ASPARTATE OXIDASE"/>
    <property type="match status" value="1"/>
</dbReference>
<dbReference type="Gene3D" id="3.90.700.10">
    <property type="entry name" value="Succinate dehydrogenase/fumarate reductase flavoprotein, catalytic domain"/>
    <property type="match status" value="1"/>
</dbReference>
<dbReference type="NCBIfam" id="TIGR00551">
    <property type="entry name" value="nadB"/>
    <property type="match status" value="1"/>
</dbReference>
<dbReference type="InterPro" id="IPR027477">
    <property type="entry name" value="Succ_DH/fumarate_Rdtase_cat_sf"/>
</dbReference>
<keyword evidence="5 12" id="KW-0285">Flavoprotein</keyword>
<dbReference type="GO" id="GO:0005737">
    <property type="term" value="C:cytoplasm"/>
    <property type="evidence" value="ECO:0007669"/>
    <property type="project" value="UniProtKB-SubCell"/>
</dbReference>
<keyword evidence="17" id="KW-1185">Reference proteome</keyword>
<comment type="caution">
    <text evidence="16">The sequence shown here is derived from an EMBL/GenBank/DDBJ whole genome shotgun (WGS) entry which is preliminary data.</text>
</comment>
<evidence type="ECO:0000256" key="6">
    <source>
        <dbReference type="ARBA" id="ARBA00022642"/>
    </source>
</evidence>
<feature type="domain" description="FAD-dependent oxidoreductase 2 FAD-binding" evidence="14">
    <location>
        <begin position="45"/>
        <end position="424"/>
    </location>
</feature>
<feature type="compositionally biased region" description="Basic and acidic residues" evidence="13">
    <location>
        <begin position="1"/>
        <end position="11"/>
    </location>
</feature>
<dbReference type="NCBIfam" id="NF006567">
    <property type="entry name" value="PRK09077.1"/>
    <property type="match status" value="1"/>
</dbReference>
<evidence type="ECO:0000256" key="11">
    <source>
        <dbReference type="PIRSR" id="PIRSR000171-1"/>
    </source>
</evidence>
<comment type="cofactor">
    <cofactor evidence="1 12">
        <name>FAD</name>
        <dbReference type="ChEBI" id="CHEBI:57692"/>
    </cofactor>
</comment>
<evidence type="ECO:0000256" key="2">
    <source>
        <dbReference type="ARBA" id="ARBA00004950"/>
    </source>
</evidence>
<comment type="similarity">
    <text evidence="3 12">Belongs to the FAD-dependent oxidoreductase 2 family. NadB subfamily.</text>
</comment>
<comment type="function">
    <text evidence="12">Catalyzes the oxidation of L-aspartate to iminoaspartate.</text>
</comment>
<feature type="region of interest" description="Disordered" evidence="13">
    <location>
        <begin position="1"/>
        <end position="23"/>
    </location>
</feature>
<sequence>MSSTNREADGKKRPRPASPCKHRRQRLYWAAARERRLATNEHGCDVLIIGSGAAGLTAALNLADRFRVTVLAKGRMNEGSTAWAQGGIAAVLEPGDTFESHIEDTMIAGAGLNNREVVEMVVEGAPAAIERLVELGVPFNQEAGALHLTREGGHSHRRIVHVNDATGWAVQEALLNAATAHPNIRLVPDMVAIDLATSRHEERYSGAGNVWGVYAVNKATGRVELFTARATVLATGGAGRTYLFSTAPKGATGDGIAMAWRAGARVSNMEMMQFHPTCLYNLEVKNFLITEAVRGEGGRLLIPDTGYRFMPDFDERAELAPRDIVARAIDHEIKRLGLDYVHLDISHMGAAFVQEHFPTIYAKLMTLGIDMTREPIPVVPAQHYTCGGVVVDRDGRTDLPGLYAAGEVTQSGLHGANRLASNSLLECFVFGEAAAKHIDHCWDDLPPPPAIRQWDESRVTDSDEEVVIKQNWTEIRRFMWNYVGIVRSTKRLERAAHRIKMLGDEIADYYGHFRVTPDLIELRNLHQAADLVVRSALHRKESRGLHYTIDYPETLPDPVDTVLVP</sequence>
<evidence type="ECO:0000259" key="14">
    <source>
        <dbReference type="Pfam" id="PF00890"/>
    </source>
</evidence>
<evidence type="ECO:0000313" key="16">
    <source>
        <dbReference type="EMBL" id="MBR0553037.1"/>
    </source>
</evidence>
<evidence type="ECO:0000313" key="17">
    <source>
        <dbReference type="Proteomes" id="UP000676996"/>
    </source>
</evidence>
<dbReference type="SUPFAM" id="SSF56425">
    <property type="entry name" value="Succinate dehydrogenase/fumarate reductase flavoprotein, catalytic domain"/>
    <property type="match status" value="1"/>
</dbReference>
<feature type="domain" description="Fumarate reductase/succinate dehydrogenase flavoprotein-like C-terminal" evidence="15">
    <location>
        <begin position="474"/>
        <end position="553"/>
    </location>
</feature>
<comment type="pathway">
    <text evidence="2 12">Cofactor biosynthesis; NAD(+) biosynthesis; iminoaspartate from L-aspartate (oxidase route): step 1/1.</text>
</comment>
<comment type="catalytic activity">
    <reaction evidence="9">
        <text>L-aspartate + O2 = iminosuccinate + H2O2</text>
        <dbReference type="Rhea" id="RHEA:25876"/>
        <dbReference type="ChEBI" id="CHEBI:15379"/>
        <dbReference type="ChEBI" id="CHEBI:16240"/>
        <dbReference type="ChEBI" id="CHEBI:29991"/>
        <dbReference type="ChEBI" id="CHEBI:77875"/>
        <dbReference type="EC" id="1.4.3.16"/>
    </reaction>
    <physiologicalReaction direction="left-to-right" evidence="9">
        <dbReference type="Rhea" id="RHEA:25877"/>
    </physiologicalReaction>
</comment>
<evidence type="ECO:0000259" key="15">
    <source>
        <dbReference type="Pfam" id="PF02910"/>
    </source>
</evidence>
<dbReference type="FunFam" id="3.90.700.10:FF:000002">
    <property type="entry name" value="L-aspartate oxidase"/>
    <property type="match status" value="1"/>
</dbReference>
<evidence type="ECO:0000256" key="4">
    <source>
        <dbReference type="ARBA" id="ARBA00012173"/>
    </source>
</evidence>
<dbReference type="GO" id="GO:0034628">
    <property type="term" value="P:'de novo' NAD+ biosynthetic process from L-aspartate"/>
    <property type="evidence" value="ECO:0007669"/>
    <property type="project" value="TreeGrafter"/>
</dbReference>
<dbReference type="GO" id="GO:0008734">
    <property type="term" value="F:L-aspartate oxidase activity"/>
    <property type="evidence" value="ECO:0007669"/>
    <property type="project" value="UniProtKB-UniRule"/>
</dbReference>
<name>A0A8T4IEG4_9SPHN</name>
<evidence type="ECO:0000256" key="8">
    <source>
        <dbReference type="ARBA" id="ARBA00023002"/>
    </source>
</evidence>
<accession>A0A8T4IEG4</accession>
<dbReference type="InterPro" id="IPR037099">
    <property type="entry name" value="Fum_R/Succ_DH_flav-like_C_sf"/>
</dbReference>
<reference evidence="16" key="1">
    <citation type="submission" date="2021-04" db="EMBL/GenBank/DDBJ databases">
        <title>Ouciella asimina sp. nov., isolated from the surface seawater in the hydrothermal field of Okinawa Trough.</title>
        <authorList>
            <person name="Shuang W."/>
        </authorList>
    </citation>
    <scope>NUCLEOTIDE SEQUENCE</scope>
    <source>
        <strain evidence="16">LXI357</strain>
    </source>
</reference>
<protein>
    <recommendedName>
        <fullName evidence="4 10">L-aspartate oxidase</fullName>
        <ecNumber evidence="4 10">1.4.3.16</ecNumber>
    </recommendedName>
</protein>
<feature type="compositionally biased region" description="Basic residues" evidence="13">
    <location>
        <begin position="12"/>
        <end position="23"/>
    </location>
</feature>
<comment type="subcellular location">
    <subcellularLocation>
        <location evidence="12">Cytoplasm</location>
    </subcellularLocation>
</comment>
<evidence type="ECO:0000256" key="1">
    <source>
        <dbReference type="ARBA" id="ARBA00001974"/>
    </source>
</evidence>
<keyword evidence="8 12" id="KW-0560">Oxidoreductase</keyword>
<keyword evidence="6 12" id="KW-0662">Pyridine nucleotide biosynthesis</keyword>
<dbReference type="Pfam" id="PF02910">
    <property type="entry name" value="Succ_DH_flav_C"/>
    <property type="match status" value="1"/>
</dbReference>
<dbReference type="SUPFAM" id="SSF51905">
    <property type="entry name" value="FAD/NAD(P)-binding domain"/>
    <property type="match status" value="1"/>
</dbReference>
<dbReference type="Gene3D" id="1.20.58.100">
    <property type="entry name" value="Fumarate reductase/succinate dehydrogenase flavoprotein-like, C-terminal domain"/>
    <property type="match status" value="1"/>
</dbReference>